<feature type="compositionally biased region" description="Low complexity" evidence="1">
    <location>
        <begin position="380"/>
        <end position="395"/>
    </location>
</feature>
<dbReference type="STRING" id="76021.BS329_38650"/>
<sequence>MCQPGNLLSTVVCEVIRWGDTATTLAPLAAEQGAQAVSGSVLDSAAKSAGQAAGQLITTALGWWTVTSSVDFGSPALKTVRAYTMPLTMILLTLGVIAAAIRTALARKGEPLMQLVTNLVVFIIISAAGLGLLAAIQAGGEAYSAWILKDAGKHLGERFAIAAANPYTASFGIIMISLFAILVSLLQWLLMLFRSAALVVLAGMLPLAGAASVLQGRSDSAKTVVTWSVTIVIYPPVGATIYAQGFLTLAKGETLLTMLQGLVILIMAVIALPMLAKLFSWAGTSMASGGGGMAAAAGLAGLAMARRGIGKGKKGGDSTDTGDDTGDDSDGDTGGTDTGGPNPSPGDQPGGGLATEHVREMESGGAQSPDGSRGDTPADSEGSGPAEEPGPGAAADLADPTPSGGEDEAAAAATAGASGGATAAGGGDTPATSGGGGNPVAEQAEQAIGAAESATETATDPAPLGSDEPS</sequence>
<dbReference type="RefSeq" id="WP_076168196.1">
    <property type="nucleotide sequence ID" value="NZ_JBEZVB010000047.1"/>
</dbReference>
<name>A0A1R0KEJ2_9PSEU</name>
<gene>
    <name evidence="3" type="ORF">BS329_38650</name>
</gene>
<dbReference type="Proteomes" id="UP000187486">
    <property type="component" value="Unassembled WGS sequence"/>
</dbReference>
<accession>A0A1R0KEJ2</accession>
<dbReference type="Pfam" id="PF19590">
    <property type="entry name" value="TrbL_3"/>
    <property type="match status" value="1"/>
</dbReference>
<feature type="region of interest" description="Disordered" evidence="1">
    <location>
        <begin position="311"/>
        <end position="470"/>
    </location>
</feature>
<feature type="transmembrane region" description="Helical" evidence="2">
    <location>
        <begin position="281"/>
        <end position="305"/>
    </location>
</feature>
<feature type="compositionally biased region" description="Low complexity" evidence="1">
    <location>
        <begin position="441"/>
        <end position="454"/>
    </location>
</feature>
<organism evidence="3 4">
    <name type="scientific">Amycolatopsis coloradensis</name>
    <dbReference type="NCBI Taxonomy" id="76021"/>
    <lineage>
        <taxon>Bacteria</taxon>
        <taxon>Bacillati</taxon>
        <taxon>Actinomycetota</taxon>
        <taxon>Actinomycetes</taxon>
        <taxon>Pseudonocardiales</taxon>
        <taxon>Pseudonocardiaceae</taxon>
        <taxon>Amycolatopsis</taxon>
    </lineage>
</organism>
<dbReference type="InterPro" id="IPR045782">
    <property type="entry name" value="TrbL_3"/>
</dbReference>
<keyword evidence="2" id="KW-0472">Membrane</keyword>
<keyword evidence="2" id="KW-1133">Transmembrane helix</keyword>
<feature type="transmembrane region" description="Helical" evidence="2">
    <location>
        <begin position="255"/>
        <end position="275"/>
    </location>
</feature>
<evidence type="ECO:0000256" key="2">
    <source>
        <dbReference type="SAM" id="Phobius"/>
    </source>
</evidence>
<evidence type="ECO:0000313" key="4">
    <source>
        <dbReference type="Proteomes" id="UP000187486"/>
    </source>
</evidence>
<feature type="transmembrane region" description="Helical" evidence="2">
    <location>
        <begin position="115"/>
        <end position="136"/>
    </location>
</feature>
<feature type="compositionally biased region" description="Acidic residues" evidence="1">
    <location>
        <begin position="320"/>
        <end position="331"/>
    </location>
</feature>
<protein>
    <submittedName>
        <fullName evidence="3">Uncharacterized protein</fullName>
    </submittedName>
</protein>
<feature type="compositionally biased region" description="Gly residues" evidence="1">
    <location>
        <begin position="417"/>
        <end position="438"/>
    </location>
</feature>
<feature type="transmembrane region" description="Helical" evidence="2">
    <location>
        <begin position="197"/>
        <end position="218"/>
    </location>
</feature>
<feature type="transmembrane region" description="Helical" evidence="2">
    <location>
        <begin position="167"/>
        <end position="190"/>
    </location>
</feature>
<reference evidence="3 4" key="1">
    <citation type="submission" date="2016-01" db="EMBL/GenBank/DDBJ databases">
        <title>Amycolatopsis coloradensis genome sequencing and assembly.</title>
        <authorList>
            <person name="Mayilraj S."/>
        </authorList>
    </citation>
    <scope>NUCLEOTIDE SEQUENCE [LARGE SCALE GENOMIC DNA]</scope>
    <source>
        <strain evidence="3 4">DSM 44225</strain>
    </source>
</reference>
<dbReference type="EMBL" id="MQUQ01000031">
    <property type="protein sequence ID" value="OLZ43579.1"/>
    <property type="molecule type" value="Genomic_DNA"/>
</dbReference>
<dbReference type="OrthoDB" id="3694109at2"/>
<proteinExistence type="predicted"/>
<dbReference type="AlphaFoldDB" id="A0A1R0KEJ2"/>
<comment type="caution">
    <text evidence="3">The sequence shown here is derived from an EMBL/GenBank/DDBJ whole genome shotgun (WGS) entry which is preliminary data.</text>
</comment>
<feature type="transmembrane region" description="Helical" evidence="2">
    <location>
        <begin position="224"/>
        <end position="243"/>
    </location>
</feature>
<keyword evidence="2" id="KW-0812">Transmembrane</keyword>
<feature type="transmembrane region" description="Helical" evidence="2">
    <location>
        <begin position="83"/>
        <end position="103"/>
    </location>
</feature>
<keyword evidence="4" id="KW-1185">Reference proteome</keyword>
<evidence type="ECO:0000313" key="3">
    <source>
        <dbReference type="EMBL" id="OLZ43579.1"/>
    </source>
</evidence>
<evidence type="ECO:0000256" key="1">
    <source>
        <dbReference type="SAM" id="MobiDB-lite"/>
    </source>
</evidence>